<keyword evidence="3" id="KW-0808">Transferase</keyword>
<feature type="binding site" evidence="9">
    <location>
        <position position="360"/>
    </location>
    <ligand>
        <name>Mg(2+)</name>
        <dbReference type="ChEBI" id="CHEBI:18420"/>
        <label>2</label>
    </ligand>
</feature>
<keyword evidence="2 11" id="KW-0696">RNA-directed RNA polymerase</keyword>
<comment type="cofactor">
    <cofactor evidence="9">
        <name>Mg(2+)</name>
        <dbReference type="ChEBI" id="CHEBI:18420"/>
    </cofactor>
    <text evidence="9">Binds 2 Mg(2+) per subunit.</text>
</comment>
<evidence type="ECO:0000256" key="2">
    <source>
        <dbReference type="ARBA" id="ARBA00022484"/>
    </source>
</evidence>
<dbReference type="GO" id="GO:0039694">
    <property type="term" value="P:viral RNA genome replication"/>
    <property type="evidence" value="ECO:0007669"/>
    <property type="project" value="InterPro"/>
</dbReference>
<feature type="binding site" evidence="9">
    <location>
        <position position="359"/>
    </location>
    <ligand>
        <name>Mg(2+)</name>
        <dbReference type="ChEBI" id="CHEBI:18420"/>
        <label>2</label>
    </ligand>
</feature>
<reference evidence="11" key="1">
    <citation type="submission" date="2020-09" db="EMBL/GenBank/DDBJ databases">
        <title>Leviviricetes taxonomy.</title>
        <authorList>
            <person name="Stockdale S.R."/>
            <person name="Callanan J."/>
            <person name="Adriaenssens E.M."/>
            <person name="Kuhn J.H."/>
            <person name="Rumnieks J."/>
            <person name="Shkoporov A."/>
            <person name="Draper L.A."/>
            <person name="Ross P."/>
            <person name="Hill C."/>
        </authorList>
    </citation>
    <scope>NUCLEOTIDE SEQUENCE</scope>
</reference>
<evidence type="ECO:0000256" key="9">
    <source>
        <dbReference type="PIRSR" id="PIRSR605093-1"/>
    </source>
</evidence>
<dbReference type="EMBL" id="BK014105">
    <property type="protein sequence ID" value="DAD52444.1"/>
    <property type="molecule type" value="Genomic_RNA"/>
</dbReference>
<feature type="binding site" evidence="9">
    <location>
        <position position="272"/>
    </location>
    <ligand>
        <name>Mg(2+)</name>
        <dbReference type="ChEBI" id="CHEBI:18420"/>
        <label>2</label>
    </ligand>
</feature>
<keyword evidence="9" id="KW-0460">Magnesium</keyword>
<keyword evidence="5" id="KW-0547">Nucleotide-binding</keyword>
<dbReference type="EC" id="2.7.7.48" evidence="1"/>
<feature type="non-terminal residue" evidence="11">
    <location>
        <position position="529"/>
    </location>
</feature>
<evidence type="ECO:0000256" key="8">
    <source>
        <dbReference type="ARBA" id="ARBA00048744"/>
    </source>
</evidence>
<feature type="domain" description="RdRp catalytic" evidence="10">
    <location>
        <begin position="257"/>
        <end position="391"/>
    </location>
</feature>
<dbReference type="InterPro" id="IPR043502">
    <property type="entry name" value="DNA/RNA_pol_sf"/>
</dbReference>
<dbReference type="RefSeq" id="YP_010769498.1">
    <property type="nucleotide sequence ID" value="NC_073993.1"/>
</dbReference>
<sequence length="529" mass="59700">MRPLIDVVKTYLVHAATPFCREQLELVERGDWDALVTRKVNPESYTHAYPYLLDAQAAAFFTKNADWPTKHDRRKAALDAWYEAEGRCALTNKRLNDIMTDLNDQDDCITREFLARVRRRVSWWLGPVPDELHARFGPGVTLCCRGQASTVADKMTKSPTTTVRARELALPWFEKSLWARNLLERGVLKYEDGVLSGFDDVTSSRWDCVPKDAKTDRSIEIGPNLNVAYQLYIGKTMKMRFARRGWDLLHAADSHRRVACEASISGSMATIDLKQASDSLSRGLVSLCVPELWLSLLETFRVPKIEIDGKTVRVNKFSGMGNGYTFELESVLFMSIAQEVCSMLGLPSTANRDVYVFGDDIIVPTAASGLLVKVLSLLGFETNASKTFVDGPFRESCGGDFFRGMRVRPHYLKEIPNEPQQWIAFANGLRRAVSSDGADLFDHVPFRRAWLRVLDSIPTAAINRGPVSMGDLVLHDAEHTWTTKRRHGIRYLRVTQPVVDRRPLRFGGSLITWDHFHDEVQLAAAIYGS</sequence>
<keyword evidence="6" id="KW-0693">Viral RNA replication</keyword>
<evidence type="ECO:0000259" key="10">
    <source>
        <dbReference type="PROSITE" id="PS50522"/>
    </source>
</evidence>
<evidence type="ECO:0000256" key="6">
    <source>
        <dbReference type="ARBA" id="ARBA00022953"/>
    </source>
</evidence>
<dbReference type="Pfam" id="PF03431">
    <property type="entry name" value="RNA_replicase_B"/>
    <property type="match status" value="1"/>
</dbReference>
<dbReference type="InterPro" id="IPR005093">
    <property type="entry name" value="RNArep_beta"/>
</dbReference>
<evidence type="ECO:0000313" key="11">
    <source>
        <dbReference type="EMBL" id="DAD52444.1"/>
    </source>
</evidence>
<evidence type="ECO:0000256" key="1">
    <source>
        <dbReference type="ARBA" id="ARBA00012494"/>
    </source>
</evidence>
<comment type="catalytic activity">
    <reaction evidence="8">
        <text>RNA(n) + a ribonucleoside 5'-triphosphate = RNA(n+1) + diphosphate</text>
        <dbReference type="Rhea" id="RHEA:21248"/>
        <dbReference type="Rhea" id="RHEA-COMP:14527"/>
        <dbReference type="Rhea" id="RHEA-COMP:17342"/>
        <dbReference type="ChEBI" id="CHEBI:33019"/>
        <dbReference type="ChEBI" id="CHEBI:61557"/>
        <dbReference type="ChEBI" id="CHEBI:140395"/>
        <dbReference type="EC" id="2.7.7.48"/>
    </reaction>
</comment>
<keyword evidence="12" id="KW-1185">Reference proteome</keyword>
<proteinExistence type="predicted"/>
<protein>
    <recommendedName>
        <fullName evidence="1">RNA-directed RNA polymerase</fullName>
        <ecNumber evidence="1">2.7.7.48</ecNumber>
    </recommendedName>
    <alternativeName>
        <fullName evidence="7">RNA replicase beta chain</fullName>
    </alternativeName>
</protein>
<keyword evidence="9" id="KW-0479">Metal-binding</keyword>
<dbReference type="Proteomes" id="UP000679105">
    <property type="component" value="Segment"/>
</dbReference>
<evidence type="ECO:0000256" key="5">
    <source>
        <dbReference type="ARBA" id="ARBA00022741"/>
    </source>
</evidence>
<dbReference type="GO" id="GO:0000166">
    <property type="term" value="F:nucleotide binding"/>
    <property type="evidence" value="ECO:0007669"/>
    <property type="project" value="UniProtKB-KW"/>
</dbReference>
<evidence type="ECO:0000256" key="4">
    <source>
        <dbReference type="ARBA" id="ARBA00022695"/>
    </source>
</evidence>
<dbReference type="InterPro" id="IPR007096">
    <property type="entry name" value="RNA-dir_Rpol_cat_phage"/>
</dbReference>
<organism evidence="11 12">
    <name type="scientific">ssRNA phage SRR5466725_18</name>
    <dbReference type="NCBI Taxonomy" id="2786416"/>
    <lineage>
        <taxon>Viruses</taxon>
        <taxon>Riboviria</taxon>
        <taxon>Orthornavirae</taxon>
        <taxon>Lenarviricota</taxon>
        <taxon>Leviviricetes</taxon>
        <taxon>Norzivirales</taxon>
        <taxon>Fiersviridae</taxon>
        <taxon>Mahraivirus</taxon>
        <taxon>Mahraivirus limivicinum</taxon>
    </lineage>
</organism>
<name>A0A8S5L4U0_9VIRU</name>
<evidence type="ECO:0000256" key="3">
    <source>
        <dbReference type="ARBA" id="ARBA00022679"/>
    </source>
</evidence>
<gene>
    <name evidence="11" type="primary">SRR5466725_18_3</name>
</gene>
<dbReference type="GO" id="GO:0003968">
    <property type="term" value="F:RNA-directed RNA polymerase activity"/>
    <property type="evidence" value="ECO:0007669"/>
    <property type="project" value="UniProtKB-KW"/>
</dbReference>
<dbReference type="GO" id="GO:0046872">
    <property type="term" value="F:metal ion binding"/>
    <property type="evidence" value="ECO:0007669"/>
    <property type="project" value="UniProtKB-KW"/>
</dbReference>
<dbReference type="PROSITE" id="PS50522">
    <property type="entry name" value="RDRP_PHAGE"/>
    <property type="match status" value="1"/>
</dbReference>
<accession>A0A8S5L4U0</accession>
<dbReference type="GeneID" id="80398532"/>
<dbReference type="KEGG" id="vg:80398532"/>
<dbReference type="SUPFAM" id="SSF56672">
    <property type="entry name" value="DNA/RNA polymerases"/>
    <property type="match status" value="1"/>
</dbReference>
<keyword evidence="4" id="KW-0548">Nucleotidyltransferase</keyword>
<evidence type="ECO:0000256" key="7">
    <source>
        <dbReference type="ARBA" id="ARBA00030248"/>
    </source>
</evidence>
<evidence type="ECO:0000313" key="12">
    <source>
        <dbReference type="Proteomes" id="UP000679105"/>
    </source>
</evidence>